<protein>
    <submittedName>
        <fullName evidence="1">Uncharacterized protein</fullName>
    </submittedName>
</protein>
<gene>
    <name evidence="1" type="ORF">EVA_16996</name>
</gene>
<accession>J9FKD7</accession>
<feature type="non-terminal residue" evidence="1">
    <location>
        <position position="1"/>
    </location>
</feature>
<sequence>TKRQLRVWKTRNFVTLSAQTGLYTKTPEYLALLPSTRQHRPAR</sequence>
<proteinExistence type="predicted"/>
<dbReference type="EMBL" id="AMCI01006116">
    <property type="protein sequence ID" value="EJW94898.1"/>
    <property type="molecule type" value="Genomic_DNA"/>
</dbReference>
<dbReference type="AlphaFoldDB" id="J9FKD7"/>
<evidence type="ECO:0000313" key="1">
    <source>
        <dbReference type="EMBL" id="EJW94898.1"/>
    </source>
</evidence>
<name>J9FKD7_9ZZZZ</name>
<organism evidence="1">
    <name type="scientific">gut metagenome</name>
    <dbReference type="NCBI Taxonomy" id="749906"/>
    <lineage>
        <taxon>unclassified sequences</taxon>
        <taxon>metagenomes</taxon>
        <taxon>organismal metagenomes</taxon>
    </lineage>
</organism>
<comment type="caution">
    <text evidence="1">The sequence shown here is derived from an EMBL/GenBank/DDBJ whole genome shotgun (WGS) entry which is preliminary data.</text>
</comment>
<reference evidence="1" key="1">
    <citation type="journal article" date="2012" name="PLoS ONE">
        <title>Gene sets for utilization of primary and secondary nutrition supplies in the distal gut of endangered iberian lynx.</title>
        <authorList>
            <person name="Alcaide M."/>
            <person name="Messina E."/>
            <person name="Richter M."/>
            <person name="Bargiela R."/>
            <person name="Peplies J."/>
            <person name="Huws S.A."/>
            <person name="Newbold C.J."/>
            <person name="Golyshin P.N."/>
            <person name="Simon M.A."/>
            <person name="Lopez G."/>
            <person name="Yakimov M.M."/>
            <person name="Ferrer M."/>
        </authorList>
    </citation>
    <scope>NUCLEOTIDE SEQUENCE</scope>
</reference>